<reference evidence="2 3" key="1">
    <citation type="submission" date="2019-01" db="EMBL/GenBank/DDBJ databases">
        <title>Draft genomes of a novel of Aminipila strains.</title>
        <authorList>
            <person name="Ma S."/>
        </authorList>
    </citation>
    <scope>NUCLEOTIDE SEQUENCE [LARGE SCALE GENOMIC DNA]</scope>
    <source>
        <strain evidence="3">JN-39</strain>
    </source>
</reference>
<evidence type="ECO:0000313" key="3">
    <source>
        <dbReference type="Proteomes" id="UP000287601"/>
    </source>
</evidence>
<organism evidence="2 3">
    <name type="scientific">Aminipila luticellarii</name>
    <dbReference type="NCBI Taxonomy" id="2507160"/>
    <lineage>
        <taxon>Bacteria</taxon>
        <taxon>Bacillati</taxon>
        <taxon>Bacillota</taxon>
        <taxon>Clostridia</taxon>
        <taxon>Peptostreptococcales</taxon>
        <taxon>Anaerovoracaceae</taxon>
        <taxon>Aminipila</taxon>
    </lineage>
</organism>
<dbReference type="Pfam" id="PF20097">
    <property type="entry name" value="DUF6487"/>
    <property type="match status" value="1"/>
</dbReference>
<proteinExistence type="predicted"/>
<protein>
    <recommendedName>
        <fullName evidence="1">DUF6487 domain-containing protein</fullName>
    </recommendedName>
</protein>
<feature type="domain" description="DUF6487" evidence="1">
    <location>
        <begin position="3"/>
        <end position="75"/>
    </location>
</feature>
<dbReference type="InterPro" id="IPR045504">
    <property type="entry name" value="DUF6487"/>
</dbReference>
<keyword evidence="3" id="KW-1185">Reference proteome</keyword>
<dbReference type="OrthoDB" id="384892at2"/>
<dbReference type="KEGG" id="amij:EQM06_03870"/>
<name>A0A410PU30_9FIRM</name>
<dbReference type="RefSeq" id="WP_128745083.1">
    <property type="nucleotide sequence ID" value="NZ_CP035281.1"/>
</dbReference>
<evidence type="ECO:0000259" key="1">
    <source>
        <dbReference type="Pfam" id="PF20097"/>
    </source>
</evidence>
<evidence type="ECO:0000313" key="2">
    <source>
        <dbReference type="EMBL" id="QAT42433.1"/>
    </source>
</evidence>
<sequence>MICPICGKEMTKGGIILSGIKLDGEFTWYSQNEFDKKGLKAWDRSNRKNIDAKRSLMGEEKFNNAYFCESCNKIVGIFTINI</sequence>
<accession>A0A410PU30</accession>
<gene>
    <name evidence="2" type="ORF">EQM06_03870</name>
</gene>
<dbReference type="Proteomes" id="UP000287601">
    <property type="component" value="Chromosome"/>
</dbReference>
<dbReference type="EMBL" id="CP035281">
    <property type="protein sequence ID" value="QAT42433.1"/>
    <property type="molecule type" value="Genomic_DNA"/>
</dbReference>
<dbReference type="AlphaFoldDB" id="A0A410PU30"/>